<organism evidence="1 2">
    <name type="scientific">Umbra pygmaea</name>
    <name type="common">Eastern mudminnow</name>
    <dbReference type="NCBI Taxonomy" id="75934"/>
    <lineage>
        <taxon>Eukaryota</taxon>
        <taxon>Metazoa</taxon>
        <taxon>Chordata</taxon>
        <taxon>Craniata</taxon>
        <taxon>Vertebrata</taxon>
        <taxon>Euteleostomi</taxon>
        <taxon>Actinopterygii</taxon>
        <taxon>Neopterygii</taxon>
        <taxon>Teleostei</taxon>
        <taxon>Protacanthopterygii</taxon>
        <taxon>Esociformes</taxon>
        <taxon>Umbridae</taxon>
        <taxon>Umbra</taxon>
    </lineage>
</organism>
<evidence type="ECO:0000313" key="1">
    <source>
        <dbReference type="EMBL" id="KAL0966489.1"/>
    </source>
</evidence>
<sequence length="99" mass="11683">MDNEPRLAQVIRKMRSEIRKLELENMGLRRVGTKLRRNATTPTLVTEYKKSIVMTVRRYSIFQSLVYHQHPADFKLTRIPKYSVTEARQTDTGQYTVPK</sequence>
<evidence type="ECO:0000313" key="2">
    <source>
        <dbReference type="Proteomes" id="UP001557470"/>
    </source>
</evidence>
<protein>
    <submittedName>
        <fullName evidence="1">Uncharacterized protein</fullName>
    </submittedName>
</protein>
<dbReference type="EMBL" id="JAGEUA010000009">
    <property type="protein sequence ID" value="KAL0966489.1"/>
    <property type="molecule type" value="Genomic_DNA"/>
</dbReference>
<name>A0ABD0W5M4_UMBPY</name>
<reference evidence="1 2" key="1">
    <citation type="submission" date="2024-06" db="EMBL/GenBank/DDBJ databases">
        <authorList>
            <person name="Pan Q."/>
            <person name="Wen M."/>
            <person name="Jouanno E."/>
            <person name="Zahm M."/>
            <person name="Klopp C."/>
            <person name="Cabau C."/>
            <person name="Louis A."/>
            <person name="Berthelot C."/>
            <person name="Parey E."/>
            <person name="Roest Crollius H."/>
            <person name="Montfort J."/>
            <person name="Robinson-Rechavi M."/>
            <person name="Bouchez O."/>
            <person name="Lampietro C."/>
            <person name="Lopez Roques C."/>
            <person name="Donnadieu C."/>
            <person name="Postlethwait J."/>
            <person name="Bobe J."/>
            <person name="Verreycken H."/>
            <person name="Guiguen Y."/>
        </authorList>
    </citation>
    <scope>NUCLEOTIDE SEQUENCE [LARGE SCALE GENOMIC DNA]</scope>
    <source>
        <strain evidence="1">Up_M1</strain>
        <tissue evidence="1">Testis</tissue>
    </source>
</reference>
<gene>
    <name evidence="1" type="ORF">UPYG_G00295880</name>
</gene>
<keyword evidence="2" id="KW-1185">Reference proteome</keyword>
<comment type="caution">
    <text evidence="1">The sequence shown here is derived from an EMBL/GenBank/DDBJ whole genome shotgun (WGS) entry which is preliminary data.</text>
</comment>
<proteinExistence type="predicted"/>
<accession>A0ABD0W5M4</accession>
<dbReference type="Proteomes" id="UP001557470">
    <property type="component" value="Unassembled WGS sequence"/>
</dbReference>
<dbReference type="AlphaFoldDB" id="A0ABD0W5M4"/>